<keyword evidence="3" id="KW-0472">Membrane</keyword>
<evidence type="ECO:0000256" key="2">
    <source>
        <dbReference type="ARBA" id="ARBA00023169"/>
    </source>
</evidence>
<proteinExistence type="inferred from homology"/>
<dbReference type="STRING" id="933059.SAMN04488103_10898"/>
<gene>
    <name evidence="5" type="ORF">SAMN04488103_10898</name>
</gene>
<keyword evidence="6" id="KW-1185">Reference proteome</keyword>
<dbReference type="Pfam" id="PF02397">
    <property type="entry name" value="Bac_transf"/>
    <property type="match status" value="1"/>
</dbReference>
<dbReference type="Proteomes" id="UP000198761">
    <property type="component" value="Unassembled WGS sequence"/>
</dbReference>
<keyword evidence="3" id="KW-0812">Transmembrane</keyword>
<keyword evidence="2" id="KW-0270">Exopolysaccharide synthesis</keyword>
<evidence type="ECO:0000313" key="6">
    <source>
        <dbReference type="Proteomes" id="UP000198761"/>
    </source>
</evidence>
<name>A0A1H8JT59_9RHOB</name>
<dbReference type="GO" id="GO:0016780">
    <property type="term" value="F:phosphotransferase activity, for other substituted phosphate groups"/>
    <property type="evidence" value="ECO:0007669"/>
    <property type="project" value="TreeGrafter"/>
</dbReference>
<dbReference type="PANTHER" id="PTHR30576">
    <property type="entry name" value="COLANIC BIOSYNTHESIS UDP-GLUCOSE LIPID CARRIER TRANSFERASE"/>
    <property type="match status" value="1"/>
</dbReference>
<evidence type="ECO:0000256" key="1">
    <source>
        <dbReference type="ARBA" id="ARBA00006464"/>
    </source>
</evidence>
<evidence type="ECO:0000313" key="5">
    <source>
        <dbReference type="EMBL" id="SEN83933.1"/>
    </source>
</evidence>
<evidence type="ECO:0000259" key="4">
    <source>
        <dbReference type="Pfam" id="PF02397"/>
    </source>
</evidence>
<comment type="similarity">
    <text evidence="1">Belongs to the bacterial sugar transferase family.</text>
</comment>
<sequence length="240" mass="26418">MTISYPRFQADDALVRVTPAQVVPGLALPSAIVAEKRKSGAYRRFFKRALDVGAILLAAPIVVPVVAVLAVAVSRDGGRAFYTQQRVGQQGRAFRMWKLRSMVSDADARMADYLAANPAARAEWDSTQKLKNDPRVTAFGRFLRRTSLDELPQLWNVLIGDMSLVGPRPMMLNQQALYPGTAYYALRPGITGLWQTAGRNRTTFESRADFDAAYEAQVSLAADMKILFRTVGVVMNATGC</sequence>
<organism evidence="5 6">
    <name type="scientific">Gemmobacter aquatilis</name>
    <dbReference type="NCBI Taxonomy" id="933059"/>
    <lineage>
        <taxon>Bacteria</taxon>
        <taxon>Pseudomonadati</taxon>
        <taxon>Pseudomonadota</taxon>
        <taxon>Alphaproteobacteria</taxon>
        <taxon>Rhodobacterales</taxon>
        <taxon>Paracoccaceae</taxon>
        <taxon>Gemmobacter</taxon>
    </lineage>
</organism>
<dbReference type="InterPro" id="IPR003362">
    <property type="entry name" value="Bact_transf"/>
</dbReference>
<keyword evidence="3" id="KW-1133">Transmembrane helix</keyword>
<dbReference type="AlphaFoldDB" id="A0A1H8JT59"/>
<feature type="domain" description="Bacterial sugar transferase" evidence="4">
    <location>
        <begin position="47"/>
        <end position="235"/>
    </location>
</feature>
<protein>
    <submittedName>
        <fullName evidence="5">Sugar transferase involved in LPS biosynthesis (Colanic, teichoic acid)</fullName>
    </submittedName>
</protein>
<accession>A0A1H8JT59</accession>
<feature type="transmembrane region" description="Helical" evidence="3">
    <location>
        <begin position="52"/>
        <end position="73"/>
    </location>
</feature>
<reference evidence="5 6" key="1">
    <citation type="submission" date="2016-10" db="EMBL/GenBank/DDBJ databases">
        <authorList>
            <person name="de Groot N.N."/>
        </authorList>
    </citation>
    <scope>NUCLEOTIDE SEQUENCE [LARGE SCALE GENOMIC DNA]</scope>
    <source>
        <strain evidence="5 6">DSM 3857</strain>
    </source>
</reference>
<dbReference type="GO" id="GO:0000271">
    <property type="term" value="P:polysaccharide biosynthetic process"/>
    <property type="evidence" value="ECO:0007669"/>
    <property type="project" value="UniProtKB-KW"/>
</dbReference>
<dbReference type="OrthoDB" id="9808602at2"/>
<dbReference type="EMBL" id="FOCE01000008">
    <property type="protein sequence ID" value="SEN83933.1"/>
    <property type="molecule type" value="Genomic_DNA"/>
</dbReference>
<evidence type="ECO:0000256" key="3">
    <source>
        <dbReference type="SAM" id="Phobius"/>
    </source>
</evidence>
<dbReference type="PANTHER" id="PTHR30576:SF0">
    <property type="entry name" value="UNDECAPRENYL-PHOSPHATE N-ACETYLGALACTOSAMINYL 1-PHOSPHATE TRANSFERASE-RELATED"/>
    <property type="match status" value="1"/>
</dbReference>
<keyword evidence="5" id="KW-0808">Transferase</keyword>
<dbReference type="RefSeq" id="WP_091302397.1">
    <property type="nucleotide sequence ID" value="NZ_FOCE01000008.1"/>
</dbReference>